<evidence type="ECO:0000313" key="1">
    <source>
        <dbReference type="EMBL" id="CCI11776.1"/>
    </source>
</evidence>
<dbReference type="Proteomes" id="UP000053237">
    <property type="component" value="Unassembled WGS sequence"/>
</dbReference>
<sequence>MVAIKYPCQHKETCSRIANVRSMGPYNLDRSHKVYGSMTTSNLPKDAILDTQSQKPICARSYAAFLCTLYRLERSHTSYQNLVEFAYDKRYTAKDPNISWAVFTSKTSNGLYYEEDR</sequence>
<accession>A0A024FXM1</accession>
<dbReference type="EMBL" id="CAIX01002038">
    <property type="protein sequence ID" value="CCI11776.1"/>
    <property type="molecule type" value="Genomic_DNA"/>
</dbReference>
<reference evidence="1 2" key="1">
    <citation type="submission" date="2012-05" db="EMBL/GenBank/DDBJ databases">
        <title>Recombination and specialization in a pathogen metapopulation.</title>
        <authorList>
            <person name="Gardiner A."/>
            <person name="Kemen E."/>
            <person name="Schultz-Larsen T."/>
            <person name="MacLean D."/>
            <person name="Van Oosterhout C."/>
            <person name="Jones J.D.G."/>
        </authorList>
    </citation>
    <scope>NUCLEOTIDE SEQUENCE [LARGE SCALE GENOMIC DNA]</scope>
    <source>
        <strain evidence="1 2">Ac Nc2</strain>
    </source>
</reference>
<gene>
    <name evidence="1" type="ORF">BN9_134620</name>
</gene>
<proteinExistence type="predicted"/>
<keyword evidence="2" id="KW-1185">Reference proteome</keyword>
<protein>
    <submittedName>
        <fullName evidence="1">Uncharacterized protein</fullName>
    </submittedName>
</protein>
<evidence type="ECO:0000313" key="2">
    <source>
        <dbReference type="Proteomes" id="UP000053237"/>
    </source>
</evidence>
<organism evidence="1 2">
    <name type="scientific">Albugo candida</name>
    <dbReference type="NCBI Taxonomy" id="65357"/>
    <lineage>
        <taxon>Eukaryota</taxon>
        <taxon>Sar</taxon>
        <taxon>Stramenopiles</taxon>
        <taxon>Oomycota</taxon>
        <taxon>Peronosporomycetes</taxon>
        <taxon>Albuginales</taxon>
        <taxon>Albuginaceae</taxon>
        <taxon>Albugo</taxon>
    </lineage>
</organism>
<comment type="caution">
    <text evidence="1">The sequence shown here is derived from an EMBL/GenBank/DDBJ whole genome shotgun (WGS) entry which is preliminary data.</text>
</comment>
<name>A0A024FXM1_9STRA</name>
<dbReference type="InParanoid" id="A0A024FXM1"/>
<dbReference type="AlphaFoldDB" id="A0A024FXM1"/>